<protein>
    <recommendedName>
        <fullName evidence="2">UBN2 domain-containing protein</fullName>
    </recommendedName>
</protein>
<dbReference type="PANTHER" id="PTHR34676:SF8">
    <property type="entry name" value="TRANSMEMBRANE PROTEIN"/>
    <property type="match status" value="1"/>
</dbReference>
<dbReference type="STRING" id="3983.A0A2C9UWI5"/>
<dbReference type="PANTHER" id="PTHR34676">
    <property type="entry name" value="DUF4219 DOMAIN-CONTAINING PROTEIN-RELATED"/>
    <property type="match status" value="1"/>
</dbReference>
<organism evidence="1">
    <name type="scientific">Manihot esculenta</name>
    <name type="common">Cassava</name>
    <name type="synonym">Jatropha manihot</name>
    <dbReference type="NCBI Taxonomy" id="3983"/>
    <lineage>
        <taxon>Eukaryota</taxon>
        <taxon>Viridiplantae</taxon>
        <taxon>Streptophyta</taxon>
        <taxon>Embryophyta</taxon>
        <taxon>Tracheophyta</taxon>
        <taxon>Spermatophyta</taxon>
        <taxon>Magnoliopsida</taxon>
        <taxon>eudicotyledons</taxon>
        <taxon>Gunneridae</taxon>
        <taxon>Pentapetalae</taxon>
        <taxon>rosids</taxon>
        <taxon>fabids</taxon>
        <taxon>Malpighiales</taxon>
        <taxon>Euphorbiaceae</taxon>
        <taxon>Crotonoideae</taxon>
        <taxon>Manihoteae</taxon>
        <taxon>Manihot</taxon>
    </lineage>
</organism>
<dbReference type="EMBL" id="CM004398">
    <property type="protein sequence ID" value="OAY35367.1"/>
    <property type="molecule type" value="Genomic_DNA"/>
</dbReference>
<sequence>MVVEGMRRKLKKNTLMLIGKGSMQMLVHDFKLFEMKPGKTIAEMSTTFTHLVNLLKALGKIFEEAELVKKILRSLSKSWEAKITVIFDTKGFIRYTYDELIGSLIAHEMMFKKKVTKKEKGKKCIALK</sequence>
<reference evidence="1" key="1">
    <citation type="submission" date="2016-02" db="EMBL/GenBank/DDBJ databases">
        <title>WGS assembly of Manihot esculenta.</title>
        <authorList>
            <person name="Bredeson J.V."/>
            <person name="Prochnik S.E."/>
            <person name="Lyons J.B."/>
            <person name="Schmutz J."/>
            <person name="Grimwood J."/>
            <person name="Vrebalov J."/>
            <person name="Bart R.S."/>
            <person name="Amuge T."/>
            <person name="Ferguson M.E."/>
            <person name="Green R."/>
            <person name="Putnam N."/>
            <person name="Stites J."/>
            <person name="Rounsley S."/>
            <person name="Rokhsar D.S."/>
        </authorList>
    </citation>
    <scope>NUCLEOTIDE SEQUENCE [LARGE SCALE GENOMIC DNA]</scope>
    <source>
        <tissue evidence="1">Leaf</tissue>
    </source>
</reference>
<name>A0A2C9UWI5_MANES</name>
<evidence type="ECO:0000313" key="1">
    <source>
        <dbReference type="EMBL" id="OAY35367.1"/>
    </source>
</evidence>
<accession>A0A2C9UWI5</accession>
<dbReference type="Pfam" id="PF14223">
    <property type="entry name" value="Retrotran_gag_2"/>
    <property type="match status" value="1"/>
</dbReference>
<dbReference type="AlphaFoldDB" id="A0A2C9UWI5"/>
<gene>
    <name evidence="1" type="ORF">MANES_12G095600</name>
</gene>
<evidence type="ECO:0008006" key="2">
    <source>
        <dbReference type="Google" id="ProtNLM"/>
    </source>
</evidence>
<proteinExistence type="predicted"/>